<sequence>MGKIPTPTKETLDQLSDASLAVWDTLLYEMEFSLIFNREMTQSGIDLSEDGVEKALLYLNRIRVQLGTENNNKFLDFFHNILDKIKNIRGKKSIKNLNELLQAIHYQEISFEQVNDIILEFDYQNWHKKIENFKTVRYTNINQSDRSADEIIKQMIKEQKNSTNVISKETVEAIAKETKIYREKAKRINVLEGDEKSYIHKEIQNILNLTSYQDNPEEYIRSHLHEIIPLILYTWSVANKPQFPKDTQIIALLLFIHSYDKGLIEQVRTGEGKTLIVGITAAFLALCGNAVDIVSSNRDLAIDGEKKCRSFFQLLKIESGHICSEDDDVNHQSYRPDLSTCQGNIVYGEVGAFQRDILEEEFNNKKIFGQRYSNRKKCLIVDEADNMCLDKARHVLYLSHEIQNLKWLETLYIYIWTAVIRKEINNEDEISEDVKDITQFIKNNIDNKNIFIPDYMKEFVDYKIERWVNNAFQARIMREDDHFVLDISKTDEQKNKKQKTIIVLDKDTGVEQYSTRWSQGLAQFLELKYRRKLSVESLKAVFISNKAFFQRYQHCLYGLTGTIGSENSQSFLSDLYRV</sequence>
<evidence type="ECO:0000256" key="1">
    <source>
        <dbReference type="ARBA" id="ARBA00022927"/>
    </source>
</evidence>
<dbReference type="EMBL" id="CAJNOO010009319">
    <property type="protein sequence ID" value="CAF1490970.1"/>
    <property type="molecule type" value="Genomic_DNA"/>
</dbReference>
<dbReference type="Proteomes" id="UP000663823">
    <property type="component" value="Unassembled WGS sequence"/>
</dbReference>
<keyword evidence="2" id="KW-0811">Translocation</keyword>
<keyword evidence="1" id="KW-0813">Transport</keyword>
<dbReference type="InterPro" id="IPR014001">
    <property type="entry name" value="Helicase_ATP-bd"/>
</dbReference>
<dbReference type="GO" id="GO:0006886">
    <property type="term" value="P:intracellular protein transport"/>
    <property type="evidence" value="ECO:0007669"/>
    <property type="project" value="InterPro"/>
</dbReference>
<evidence type="ECO:0000259" key="4">
    <source>
        <dbReference type="PROSITE" id="PS51196"/>
    </source>
</evidence>
<dbReference type="SMART" id="SM00957">
    <property type="entry name" value="SecA_DEAD"/>
    <property type="match status" value="1"/>
</dbReference>
<feature type="domain" description="SecA family profile" evidence="4">
    <location>
        <begin position="79"/>
        <end position="578"/>
    </location>
</feature>
<dbReference type="PROSITE" id="PS51196">
    <property type="entry name" value="SECA_MOTOR_DEAD"/>
    <property type="match status" value="1"/>
</dbReference>
<dbReference type="Pfam" id="PF07517">
    <property type="entry name" value="SecA_DEAD"/>
    <property type="match status" value="1"/>
</dbReference>
<comment type="caution">
    <text evidence="5">The sequence shown here is derived from an EMBL/GenBank/DDBJ whole genome shotgun (WGS) entry which is preliminary data.</text>
</comment>
<accession>A0A815SMX3</accession>
<dbReference type="InterPro" id="IPR014018">
    <property type="entry name" value="SecA_motor_DEAD"/>
</dbReference>
<dbReference type="SUPFAM" id="SSF52540">
    <property type="entry name" value="P-loop containing nucleoside triphosphate hydrolases"/>
    <property type="match status" value="1"/>
</dbReference>
<dbReference type="GO" id="GO:0005524">
    <property type="term" value="F:ATP binding"/>
    <property type="evidence" value="ECO:0007669"/>
    <property type="project" value="InterPro"/>
</dbReference>
<organism evidence="5 7">
    <name type="scientific">Rotaria sordida</name>
    <dbReference type="NCBI Taxonomy" id="392033"/>
    <lineage>
        <taxon>Eukaryota</taxon>
        <taxon>Metazoa</taxon>
        <taxon>Spiralia</taxon>
        <taxon>Gnathifera</taxon>
        <taxon>Rotifera</taxon>
        <taxon>Eurotatoria</taxon>
        <taxon>Bdelloidea</taxon>
        <taxon>Philodinida</taxon>
        <taxon>Philodinidae</taxon>
        <taxon>Rotaria</taxon>
    </lineage>
</organism>
<evidence type="ECO:0000313" key="6">
    <source>
        <dbReference type="EMBL" id="CAF4186915.1"/>
    </source>
</evidence>
<dbReference type="GO" id="GO:0016020">
    <property type="term" value="C:membrane"/>
    <property type="evidence" value="ECO:0007669"/>
    <property type="project" value="InterPro"/>
</dbReference>
<feature type="domain" description="Helicase ATP-binding" evidence="3">
    <location>
        <begin position="254"/>
        <end position="399"/>
    </location>
</feature>
<dbReference type="PROSITE" id="PS51192">
    <property type="entry name" value="HELICASE_ATP_BIND_1"/>
    <property type="match status" value="1"/>
</dbReference>
<proteinExistence type="predicted"/>
<evidence type="ECO:0000313" key="7">
    <source>
        <dbReference type="Proteomes" id="UP000663882"/>
    </source>
</evidence>
<keyword evidence="1" id="KW-0653">Protein transport</keyword>
<dbReference type="GO" id="GO:0006605">
    <property type="term" value="P:protein targeting"/>
    <property type="evidence" value="ECO:0007669"/>
    <property type="project" value="InterPro"/>
</dbReference>
<dbReference type="Gene3D" id="3.40.50.300">
    <property type="entry name" value="P-loop containing nucleotide triphosphate hydrolases"/>
    <property type="match status" value="1"/>
</dbReference>
<protein>
    <recommendedName>
        <fullName evidence="8">Protein translocase subunit SecA</fullName>
    </recommendedName>
</protein>
<dbReference type="InterPro" id="IPR011115">
    <property type="entry name" value="SecA_DEAD"/>
</dbReference>
<reference evidence="5" key="1">
    <citation type="submission" date="2021-02" db="EMBL/GenBank/DDBJ databases">
        <authorList>
            <person name="Nowell W R."/>
        </authorList>
    </citation>
    <scope>NUCLEOTIDE SEQUENCE</scope>
</reference>
<evidence type="ECO:0000313" key="5">
    <source>
        <dbReference type="EMBL" id="CAF1490970.1"/>
    </source>
</evidence>
<feature type="non-terminal residue" evidence="5">
    <location>
        <position position="578"/>
    </location>
</feature>
<name>A0A815SMX3_9BILA</name>
<evidence type="ECO:0000256" key="2">
    <source>
        <dbReference type="ARBA" id="ARBA00023010"/>
    </source>
</evidence>
<evidence type="ECO:0008006" key="8">
    <source>
        <dbReference type="Google" id="ProtNLM"/>
    </source>
</evidence>
<dbReference type="GO" id="GO:0017038">
    <property type="term" value="P:protein import"/>
    <property type="evidence" value="ECO:0007669"/>
    <property type="project" value="InterPro"/>
</dbReference>
<dbReference type="AlphaFoldDB" id="A0A815SMX3"/>
<gene>
    <name evidence="6" type="ORF">OTI717_LOCUS37958</name>
    <name evidence="5" type="ORF">RFH988_LOCUS38400</name>
</gene>
<evidence type="ECO:0000259" key="3">
    <source>
        <dbReference type="PROSITE" id="PS51192"/>
    </source>
</evidence>
<dbReference type="EMBL" id="CAJOAX010019245">
    <property type="protein sequence ID" value="CAF4186915.1"/>
    <property type="molecule type" value="Genomic_DNA"/>
</dbReference>
<dbReference type="Gene3D" id="3.90.1440.10">
    <property type="entry name" value="SecA, preprotein cross-linking domain"/>
    <property type="match status" value="1"/>
</dbReference>
<dbReference type="OrthoDB" id="10052586at2759"/>
<dbReference type="PANTHER" id="PTHR30612">
    <property type="entry name" value="SECA INNER MEMBRANE COMPONENT OF SEC PROTEIN SECRETION SYSTEM"/>
    <property type="match status" value="1"/>
</dbReference>
<dbReference type="Proteomes" id="UP000663882">
    <property type="component" value="Unassembled WGS sequence"/>
</dbReference>
<dbReference type="InterPro" id="IPR027417">
    <property type="entry name" value="P-loop_NTPase"/>
</dbReference>
<dbReference type="InterPro" id="IPR000185">
    <property type="entry name" value="SecA"/>
</dbReference>
<dbReference type="PANTHER" id="PTHR30612:SF0">
    <property type="entry name" value="CHLOROPLAST PROTEIN-TRANSPORTING ATPASE"/>
    <property type="match status" value="1"/>
</dbReference>